<dbReference type="RefSeq" id="WP_090746244.1">
    <property type="nucleotide sequence ID" value="NZ_CZQA01000001.1"/>
</dbReference>
<gene>
    <name evidence="1" type="ORF">COMA1_11651</name>
</gene>
<proteinExistence type="predicted"/>
<dbReference type="Proteomes" id="UP000199032">
    <property type="component" value="Unassembled WGS sequence"/>
</dbReference>
<dbReference type="PROSITE" id="PS51257">
    <property type="entry name" value="PROKAR_LIPOPROTEIN"/>
    <property type="match status" value="1"/>
</dbReference>
<name>A0A0S4LCR4_9BACT</name>
<evidence type="ECO:0000313" key="2">
    <source>
        <dbReference type="Proteomes" id="UP000199032"/>
    </source>
</evidence>
<dbReference type="InterPro" id="IPR036163">
    <property type="entry name" value="HMA_dom_sf"/>
</dbReference>
<sequence>MDKLRIGLVCMGIGIGCGSWAQAMTDRTVMLMLGGQYCDLYLGNVESALKQIAGVKAVDLKSMKRHAIVTLEGDKSTTKQLADAVNGVKGEGWHCSAQVMK</sequence>
<organism evidence="1 2">
    <name type="scientific">Candidatus Nitrospira nitrosa</name>
    <dbReference type="NCBI Taxonomy" id="1742972"/>
    <lineage>
        <taxon>Bacteria</taxon>
        <taxon>Pseudomonadati</taxon>
        <taxon>Nitrospirota</taxon>
        <taxon>Nitrospiria</taxon>
        <taxon>Nitrospirales</taxon>
        <taxon>Nitrospiraceae</taxon>
        <taxon>Nitrospira</taxon>
    </lineage>
</organism>
<keyword evidence="2" id="KW-1185">Reference proteome</keyword>
<accession>A0A0S4LCR4</accession>
<dbReference type="AlphaFoldDB" id="A0A0S4LCR4"/>
<dbReference type="OrthoDB" id="9814107at2"/>
<dbReference type="Gene3D" id="3.30.70.100">
    <property type="match status" value="1"/>
</dbReference>
<reference evidence="1 2" key="1">
    <citation type="submission" date="2015-10" db="EMBL/GenBank/DDBJ databases">
        <authorList>
            <person name="Gilbert D.G."/>
        </authorList>
    </citation>
    <scope>NUCLEOTIDE SEQUENCE [LARGE SCALE GENOMIC DNA]</scope>
    <source>
        <strain evidence="1">COMA1</strain>
    </source>
</reference>
<dbReference type="EMBL" id="CZQA01000001">
    <property type="protein sequence ID" value="CUS34344.1"/>
    <property type="molecule type" value="Genomic_DNA"/>
</dbReference>
<evidence type="ECO:0000313" key="1">
    <source>
        <dbReference type="EMBL" id="CUS34344.1"/>
    </source>
</evidence>
<dbReference type="GO" id="GO:0046872">
    <property type="term" value="F:metal ion binding"/>
    <property type="evidence" value="ECO:0007669"/>
    <property type="project" value="InterPro"/>
</dbReference>
<protein>
    <submittedName>
        <fullName evidence="1">Uncharacterized protein</fullName>
    </submittedName>
</protein>
<dbReference type="STRING" id="1742972.COMA1_11651"/>
<dbReference type="SUPFAM" id="SSF55008">
    <property type="entry name" value="HMA, heavy metal-associated domain"/>
    <property type="match status" value="1"/>
</dbReference>